<dbReference type="NCBIfam" id="TIGR01125">
    <property type="entry name" value="30S ribosomal protein S12 methylthiotransferase RimO"/>
    <property type="match status" value="1"/>
</dbReference>
<comment type="cofactor">
    <cofactor evidence="8">
        <name>[4Fe-4S] cluster</name>
        <dbReference type="ChEBI" id="CHEBI:49883"/>
    </cofactor>
    <text evidence="8">Binds 2 [4Fe-4S] clusters. One cluster is coordinated with 3 cysteines and an exchangeable S-adenosyl-L-methionine.</text>
</comment>
<comment type="similarity">
    <text evidence="8">Belongs to the methylthiotransferase family. RimO subfamily.</text>
</comment>
<dbReference type="SUPFAM" id="SSF102114">
    <property type="entry name" value="Radical SAM enzymes"/>
    <property type="match status" value="1"/>
</dbReference>
<keyword evidence="3 8" id="KW-0808">Transferase</keyword>
<comment type="function">
    <text evidence="8">Catalyzes the methylthiolation of an aspartic acid residue of ribosomal protein uS12.</text>
</comment>
<dbReference type="PANTHER" id="PTHR43837">
    <property type="entry name" value="RIBOSOMAL PROTEIN S12 METHYLTHIOTRANSFERASE RIMO"/>
    <property type="match status" value="1"/>
</dbReference>
<dbReference type="Proteomes" id="UP000830055">
    <property type="component" value="Chromosome"/>
</dbReference>
<keyword evidence="12" id="KW-0689">Ribosomal protein</keyword>
<keyword evidence="2 8" id="KW-0963">Cytoplasm</keyword>
<evidence type="ECO:0000256" key="6">
    <source>
        <dbReference type="ARBA" id="ARBA00023004"/>
    </source>
</evidence>
<feature type="binding site" evidence="8">
    <location>
        <position position="156"/>
    </location>
    <ligand>
        <name>[4Fe-4S] cluster</name>
        <dbReference type="ChEBI" id="CHEBI:49883"/>
        <label>2</label>
        <note>4Fe-4S-S-AdoMet</note>
    </ligand>
</feature>
<dbReference type="Pfam" id="PF04055">
    <property type="entry name" value="Radical_SAM"/>
    <property type="match status" value="1"/>
</dbReference>
<dbReference type="RefSeq" id="WP_284152903.1">
    <property type="nucleotide sequence ID" value="NZ_AP025516.1"/>
</dbReference>
<dbReference type="InterPro" id="IPR020612">
    <property type="entry name" value="Methylthiotransferase_CS"/>
</dbReference>
<dbReference type="CDD" id="cd01335">
    <property type="entry name" value="Radical_SAM"/>
    <property type="match status" value="1"/>
</dbReference>
<feature type="binding site" evidence="8">
    <location>
        <position position="81"/>
    </location>
    <ligand>
        <name>[4Fe-4S] cluster</name>
        <dbReference type="ChEBI" id="CHEBI:49883"/>
        <label>1</label>
    </ligand>
</feature>
<name>A0ABN6LYU0_9BACT</name>
<keyword evidence="13" id="KW-1185">Reference proteome</keyword>
<keyword evidence="1 8" id="KW-0004">4Fe-4S</keyword>
<dbReference type="SFLD" id="SFLDS00029">
    <property type="entry name" value="Radical_SAM"/>
    <property type="match status" value="1"/>
</dbReference>
<evidence type="ECO:0000259" key="9">
    <source>
        <dbReference type="PROSITE" id="PS50926"/>
    </source>
</evidence>
<proteinExistence type="inferred from homology"/>
<keyword evidence="5 8" id="KW-0479">Metal-binding</keyword>
<dbReference type="Gene3D" id="2.40.50.140">
    <property type="entry name" value="Nucleic acid-binding proteins"/>
    <property type="match status" value="1"/>
</dbReference>
<evidence type="ECO:0000256" key="7">
    <source>
        <dbReference type="ARBA" id="ARBA00023014"/>
    </source>
</evidence>
<evidence type="ECO:0000313" key="12">
    <source>
        <dbReference type="EMBL" id="BDD85771.1"/>
    </source>
</evidence>
<evidence type="ECO:0000256" key="4">
    <source>
        <dbReference type="ARBA" id="ARBA00022691"/>
    </source>
</evidence>
<feature type="domain" description="Radical SAM core" evidence="11">
    <location>
        <begin position="142"/>
        <end position="372"/>
    </location>
</feature>
<dbReference type="EC" id="2.8.4.4" evidence="8"/>
<organism evidence="12 13">
    <name type="scientific">Desulfofustis limnaeus</name>
    <dbReference type="NCBI Taxonomy" id="2740163"/>
    <lineage>
        <taxon>Bacteria</taxon>
        <taxon>Pseudomonadati</taxon>
        <taxon>Thermodesulfobacteriota</taxon>
        <taxon>Desulfobulbia</taxon>
        <taxon>Desulfobulbales</taxon>
        <taxon>Desulfocapsaceae</taxon>
        <taxon>Desulfofustis</taxon>
    </lineage>
</organism>
<dbReference type="PROSITE" id="PS01278">
    <property type="entry name" value="MTTASE_RADICAL"/>
    <property type="match status" value="1"/>
</dbReference>
<dbReference type="SFLD" id="SFLDG01061">
    <property type="entry name" value="methylthiotransferase"/>
    <property type="match status" value="1"/>
</dbReference>
<evidence type="ECO:0000313" key="13">
    <source>
        <dbReference type="Proteomes" id="UP000830055"/>
    </source>
</evidence>
<evidence type="ECO:0000256" key="5">
    <source>
        <dbReference type="ARBA" id="ARBA00022723"/>
    </source>
</evidence>
<dbReference type="SFLD" id="SFLDF00274">
    <property type="entry name" value="ribosomal_protein_S12_methylth"/>
    <property type="match status" value="1"/>
</dbReference>
<evidence type="ECO:0000256" key="2">
    <source>
        <dbReference type="ARBA" id="ARBA00022490"/>
    </source>
</evidence>
<dbReference type="InterPro" id="IPR038135">
    <property type="entry name" value="Methylthiotransferase_N_sf"/>
</dbReference>
<evidence type="ECO:0000256" key="8">
    <source>
        <dbReference type="HAMAP-Rule" id="MF_01865"/>
    </source>
</evidence>
<dbReference type="Gene3D" id="3.80.30.20">
    <property type="entry name" value="tm_1862 like domain"/>
    <property type="match status" value="1"/>
</dbReference>
<evidence type="ECO:0000256" key="1">
    <source>
        <dbReference type="ARBA" id="ARBA00022485"/>
    </source>
</evidence>
<dbReference type="InterPro" id="IPR002792">
    <property type="entry name" value="TRAM_dom"/>
</dbReference>
<evidence type="ECO:0000259" key="10">
    <source>
        <dbReference type="PROSITE" id="PS51449"/>
    </source>
</evidence>
<feature type="domain" description="TRAM" evidence="9">
    <location>
        <begin position="375"/>
        <end position="443"/>
    </location>
</feature>
<dbReference type="PROSITE" id="PS50926">
    <property type="entry name" value="TRAM"/>
    <property type="match status" value="1"/>
</dbReference>
<dbReference type="Gene3D" id="3.40.50.12160">
    <property type="entry name" value="Methylthiotransferase, N-terminal domain"/>
    <property type="match status" value="1"/>
</dbReference>
<dbReference type="InterPro" id="IPR007197">
    <property type="entry name" value="rSAM"/>
</dbReference>
<dbReference type="InterPro" id="IPR058240">
    <property type="entry name" value="rSAM_sf"/>
</dbReference>
<gene>
    <name evidence="8 12" type="primary">rimO</name>
    <name evidence="12" type="ORF">DPPLL_01360</name>
</gene>
<dbReference type="PANTHER" id="PTHR43837:SF1">
    <property type="entry name" value="RIBOSOMAL PROTEIN US12 METHYLTHIOTRANSFERASE RIMO"/>
    <property type="match status" value="1"/>
</dbReference>
<protein>
    <recommendedName>
        <fullName evidence="8">Ribosomal protein uS12 methylthiotransferase RimO</fullName>
        <shortName evidence="8">uS12 MTTase</shortName>
        <shortName evidence="8">uS12 methylthiotransferase</shortName>
        <ecNumber evidence="8">2.8.4.4</ecNumber>
    </recommendedName>
    <alternativeName>
        <fullName evidence="8">Ribosomal protein uS12 (aspartate-C(3))-methylthiotransferase</fullName>
    </alternativeName>
    <alternativeName>
        <fullName evidence="8">Ribosome maturation factor RimO</fullName>
    </alternativeName>
</protein>
<dbReference type="SFLD" id="SFLDG01082">
    <property type="entry name" value="B12-binding_domain_containing"/>
    <property type="match status" value="1"/>
</dbReference>
<dbReference type="SMART" id="SM00729">
    <property type="entry name" value="Elp3"/>
    <property type="match status" value="1"/>
</dbReference>
<reference evidence="12 13" key="1">
    <citation type="submission" date="2022-01" db="EMBL/GenBank/DDBJ databases">
        <title>Desulfofustis limnae sp. nov., a novel mesophilic sulfate-reducing bacterium isolated from marsh soil.</title>
        <authorList>
            <person name="Watanabe M."/>
            <person name="Takahashi A."/>
            <person name="Kojima H."/>
            <person name="Fukui M."/>
        </authorList>
    </citation>
    <scope>NUCLEOTIDE SEQUENCE [LARGE SCALE GENOMIC DNA]</scope>
    <source>
        <strain evidence="12 13">PPLL</strain>
    </source>
</reference>
<feature type="binding site" evidence="8">
    <location>
        <position position="47"/>
    </location>
    <ligand>
        <name>[4Fe-4S] cluster</name>
        <dbReference type="ChEBI" id="CHEBI:49883"/>
        <label>1</label>
    </ligand>
</feature>
<feature type="binding site" evidence="8">
    <location>
        <position position="11"/>
    </location>
    <ligand>
        <name>[4Fe-4S] cluster</name>
        <dbReference type="ChEBI" id="CHEBI:49883"/>
        <label>1</label>
    </ligand>
</feature>
<sequence>MKRFHLISLGCPKNLVDSECLYGQLSLSGWTSVSTPEEADVLIVNTCGFIQPAVEESIEEILQLAAFKEVDPQKKVVVVGCLVQRYGRLLLEQLPEVDLFVGTEGVLVISGLLDTVYRDEQPERLVIPDRFLMDAAVPRQLSTPFFRAWLKVAEGCNNCCSYCLIPAIRGPLRSRDVHDLVKEALHLEQGGVRELSLVAQDLTAYGLDRDGSSRLIQLLEALLAGTNIAWIRLLYLYPSGVSEALLEVIASEPRIVPYLDIPLQHVSDSVLRAMNRRYGRRDINQLLARLRAVVPGAALRTTVMVGFPGETEKDFAELIEFLRLARFNHLGAFAYANEEGCAAEGLAGQVDEETKQQRLDAVLSVQAEISADIQQRAVGSIETVLVEGVSRETDLLLEGRTRYQAPEIDGCVLINDGEASPGDFVQVEITEAHVYDLVGRIVP</sequence>
<accession>A0ABN6LYU0</accession>
<evidence type="ECO:0000259" key="11">
    <source>
        <dbReference type="PROSITE" id="PS51918"/>
    </source>
</evidence>
<dbReference type="InterPro" id="IPR012340">
    <property type="entry name" value="NA-bd_OB-fold"/>
</dbReference>
<evidence type="ECO:0000256" key="3">
    <source>
        <dbReference type="ARBA" id="ARBA00022679"/>
    </source>
</evidence>
<keyword evidence="6 8" id="KW-0408">Iron</keyword>
<dbReference type="HAMAP" id="MF_01865">
    <property type="entry name" value="MTTase_RimO"/>
    <property type="match status" value="1"/>
</dbReference>
<keyword evidence="4 8" id="KW-0949">S-adenosyl-L-methionine</keyword>
<keyword evidence="12" id="KW-0687">Ribonucleoprotein</keyword>
<feature type="binding site" evidence="8">
    <location>
        <position position="163"/>
    </location>
    <ligand>
        <name>[4Fe-4S] cluster</name>
        <dbReference type="ChEBI" id="CHEBI:49883"/>
        <label>2</label>
        <note>4Fe-4S-S-AdoMet</note>
    </ligand>
</feature>
<comment type="subcellular location">
    <subcellularLocation>
        <location evidence="8">Cytoplasm</location>
    </subcellularLocation>
</comment>
<dbReference type="InterPro" id="IPR013848">
    <property type="entry name" value="Methylthiotransferase_N"/>
</dbReference>
<dbReference type="InterPro" id="IPR006638">
    <property type="entry name" value="Elp3/MiaA/NifB-like_rSAM"/>
</dbReference>
<dbReference type="GO" id="GO:0005840">
    <property type="term" value="C:ribosome"/>
    <property type="evidence" value="ECO:0007669"/>
    <property type="project" value="UniProtKB-KW"/>
</dbReference>
<dbReference type="NCBIfam" id="TIGR00089">
    <property type="entry name" value="MiaB/RimO family radical SAM methylthiotransferase"/>
    <property type="match status" value="1"/>
</dbReference>
<comment type="catalytic activity">
    <reaction evidence="8">
        <text>L-aspartate(89)-[ribosomal protein uS12]-hydrogen + (sulfur carrier)-SH + AH2 + 2 S-adenosyl-L-methionine = 3-methylsulfanyl-L-aspartate(89)-[ribosomal protein uS12]-hydrogen + (sulfur carrier)-H + 5'-deoxyadenosine + L-methionine + A + S-adenosyl-L-homocysteine + 2 H(+)</text>
        <dbReference type="Rhea" id="RHEA:37087"/>
        <dbReference type="Rhea" id="RHEA-COMP:10460"/>
        <dbReference type="Rhea" id="RHEA-COMP:10461"/>
        <dbReference type="Rhea" id="RHEA-COMP:14737"/>
        <dbReference type="Rhea" id="RHEA-COMP:14739"/>
        <dbReference type="ChEBI" id="CHEBI:13193"/>
        <dbReference type="ChEBI" id="CHEBI:15378"/>
        <dbReference type="ChEBI" id="CHEBI:17319"/>
        <dbReference type="ChEBI" id="CHEBI:17499"/>
        <dbReference type="ChEBI" id="CHEBI:29917"/>
        <dbReference type="ChEBI" id="CHEBI:29961"/>
        <dbReference type="ChEBI" id="CHEBI:57844"/>
        <dbReference type="ChEBI" id="CHEBI:57856"/>
        <dbReference type="ChEBI" id="CHEBI:59789"/>
        <dbReference type="ChEBI" id="CHEBI:64428"/>
        <dbReference type="ChEBI" id="CHEBI:73599"/>
        <dbReference type="EC" id="2.8.4.4"/>
    </reaction>
</comment>
<dbReference type="PROSITE" id="PS51918">
    <property type="entry name" value="RADICAL_SAM"/>
    <property type="match status" value="1"/>
</dbReference>
<dbReference type="PROSITE" id="PS51449">
    <property type="entry name" value="MTTASE_N"/>
    <property type="match status" value="1"/>
</dbReference>
<dbReference type="Pfam" id="PF00919">
    <property type="entry name" value="UPF0004"/>
    <property type="match status" value="1"/>
</dbReference>
<dbReference type="EMBL" id="AP025516">
    <property type="protein sequence ID" value="BDD85771.1"/>
    <property type="molecule type" value="Genomic_DNA"/>
</dbReference>
<dbReference type="InterPro" id="IPR023404">
    <property type="entry name" value="rSAM_horseshoe"/>
</dbReference>
<feature type="binding site" evidence="8">
    <location>
        <position position="160"/>
    </location>
    <ligand>
        <name>[4Fe-4S] cluster</name>
        <dbReference type="ChEBI" id="CHEBI:49883"/>
        <label>2</label>
        <note>4Fe-4S-S-AdoMet</note>
    </ligand>
</feature>
<dbReference type="InterPro" id="IPR005839">
    <property type="entry name" value="Methylthiotransferase"/>
</dbReference>
<dbReference type="Pfam" id="PF18693">
    <property type="entry name" value="TRAM_2"/>
    <property type="match status" value="1"/>
</dbReference>
<dbReference type="InterPro" id="IPR005840">
    <property type="entry name" value="Ribosomal_uS12_MeSTrfase_RimO"/>
</dbReference>
<keyword evidence="7 8" id="KW-0411">Iron-sulfur</keyword>
<feature type="domain" description="MTTase N-terminal" evidence="10">
    <location>
        <begin position="2"/>
        <end position="118"/>
    </location>
</feature>